<keyword evidence="4 11" id="KW-0808">Transferase</keyword>
<dbReference type="Pfam" id="PF03982">
    <property type="entry name" value="DAGAT"/>
    <property type="match status" value="1"/>
</dbReference>
<dbReference type="InterPro" id="IPR007130">
    <property type="entry name" value="DAGAT"/>
</dbReference>
<keyword evidence="3" id="KW-0444">Lipid biosynthesis</keyword>
<organism evidence="12 13">
    <name type="scientific">Porites lobata</name>
    <dbReference type="NCBI Taxonomy" id="104759"/>
    <lineage>
        <taxon>Eukaryota</taxon>
        <taxon>Metazoa</taxon>
        <taxon>Cnidaria</taxon>
        <taxon>Anthozoa</taxon>
        <taxon>Hexacorallia</taxon>
        <taxon>Scleractinia</taxon>
        <taxon>Fungiina</taxon>
        <taxon>Poritidae</taxon>
        <taxon>Porites</taxon>
    </lineage>
</organism>
<feature type="transmembrane region" description="Helical" evidence="11">
    <location>
        <begin position="95"/>
        <end position="113"/>
    </location>
</feature>
<keyword evidence="10" id="KW-0012">Acyltransferase</keyword>
<proteinExistence type="inferred from homology"/>
<dbReference type="Proteomes" id="UP001159405">
    <property type="component" value="Unassembled WGS sequence"/>
</dbReference>
<name>A0ABN8R908_9CNID</name>
<gene>
    <name evidence="12" type="ORF">PLOB_00017043</name>
</gene>
<keyword evidence="8" id="KW-0443">Lipid metabolism</keyword>
<keyword evidence="6 11" id="KW-0256">Endoplasmic reticulum</keyword>
<evidence type="ECO:0000256" key="11">
    <source>
        <dbReference type="RuleBase" id="RU367023"/>
    </source>
</evidence>
<dbReference type="PANTHER" id="PTHR12317">
    <property type="entry name" value="DIACYLGLYCEROL O-ACYLTRANSFERASE"/>
    <property type="match status" value="1"/>
</dbReference>
<keyword evidence="13" id="KW-1185">Reference proteome</keyword>
<evidence type="ECO:0000256" key="2">
    <source>
        <dbReference type="ARBA" id="ARBA00005420"/>
    </source>
</evidence>
<comment type="similarity">
    <text evidence="2 11">Belongs to the diacylglycerol acyltransferase family.</text>
</comment>
<dbReference type="EC" id="2.3.1.-" evidence="11"/>
<keyword evidence="7 11" id="KW-1133">Transmembrane helix</keyword>
<evidence type="ECO:0000256" key="1">
    <source>
        <dbReference type="ARBA" id="ARBA00004477"/>
    </source>
</evidence>
<evidence type="ECO:0000256" key="7">
    <source>
        <dbReference type="ARBA" id="ARBA00022989"/>
    </source>
</evidence>
<evidence type="ECO:0000256" key="8">
    <source>
        <dbReference type="ARBA" id="ARBA00023098"/>
    </source>
</evidence>
<dbReference type="CDD" id="cd07987">
    <property type="entry name" value="LPLAT_MGAT-like"/>
    <property type="match status" value="1"/>
</dbReference>
<evidence type="ECO:0000313" key="12">
    <source>
        <dbReference type="EMBL" id="CAH3175480.1"/>
    </source>
</evidence>
<dbReference type="EMBL" id="CALNXK010000201">
    <property type="protein sequence ID" value="CAH3175480.1"/>
    <property type="molecule type" value="Genomic_DNA"/>
</dbReference>
<protein>
    <recommendedName>
        <fullName evidence="11">Acyltransferase</fullName>
        <ecNumber evidence="11">2.3.1.-</ecNumber>
    </recommendedName>
</protein>
<keyword evidence="5 11" id="KW-0812">Transmembrane</keyword>
<evidence type="ECO:0000256" key="6">
    <source>
        <dbReference type="ARBA" id="ARBA00022824"/>
    </source>
</evidence>
<evidence type="ECO:0000313" key="13">
    <source>
        <dbReference type="Proteomes" id="UP001159405"/>
    </source>
</evidence>
<evidence type="ECO:0000256" key="4">
    <source>
        <dbReference type="ARBA" id="ARBA00022679"/>
    </source>
</evidence>
<evidence type="ECO:0000256" key="5">
    <source>
        <dbReference type="ARBA" id="ARBA00022692"/>
    </source>
</evidence>
<dbReference type="PANTHER" id="PTHR12317:SF79">
    <property type="entry name" value="ACYLTRANSFERASE"/>
    <property type="match status" value="1"/>
</dbReference>
<accession>A0ABN8R908</accession>
<keyword evidence="9 11" id="KW-0472">Membrane</keyword>
<evidence type="ECO:0000256" key="10">
    <source>
        <dbReference type="ARBA" id="ARBA00023315"/>
    </source>
</evidence>
<feature type="transmembrane region" description="Helical" evidence="11">
    <location>
        <begin position="68"/>
        <end position="89"/>
    </location>
</feature>
<sequence length="385" mass="43683">MPMRISSTAIEEIIGDFCSETSKSNWKRKPAQANLPSTFSHASTVTMSGLVRYLATQKVRLLQGLSVLVFYWILVFGTLFVFGALIVYVVINRLFIIWPLCVLYLTWVYFIDLKTFSRGGRRAEFIRNNPLFDYMRDYFPISLVKTTQLDPARNYIFCYHPHGAIPDGLAIGFGSEALQFSKKFPGVVPYIGVHSFMGWSPIFREIVMGLGVVNVSHESCKFVLTQQGPGHSVAIVVGGASEVLNLFPGSYTLTLERRRGFIKLALETGSPLVPVFGFGQNDVFDKQPKIDYLLRYKPGRSKWEKWSKVFLKGVMQVMFARFGVMPYPHPITVVVGSPIPVEKVENPSEQQMNKLHSEYKEKLKELFEQHRDACGVQKETELVIQ</sequence>
<dbReference type="SUPFAM" id="SSF69593">
    <property type="entry name" value="Glycerol-3-phosphate (1)-acyltransferase"/>
    <property type="match status" value="1"/>
</dbReference>
<reference evidence="12 13" key="1">
    <citation type="submission" date="2022-05" db="EMBL/GenBank/DDBJ databases">
        <authorList>
            <consortium name="Genoscope - CEA"/>
            <person name="William W."/>
        </authorList>
    </citation>
    <scope>NUCLEOTIDE SEQUENCE [LARGE SCALE GENOMIC DNA]</scope>
</reference>
<comment type="caution">
    <text evidence="12">The sequence shown here is derived from an EMBL/GenBank/DDBJ whole genome shotgun (WGS) entry which is preliminary data.</text>
</comment>
<evidence type="ECO:0000256" key="9">
    <source>
        <dbReference type="ARBA" id="ARBA00023136"/>
    </source>
</evidence>
<comment type="subcellular location">
    <subcellularLocation>
        <location evidence="1 11">Endoplasmic reticulum membrane</location>
        <topology evidence="1 11">Multi-pass membrane protein</topology>
    </subcellularLocation>
</comment>
<evidence type="ECO:0000256" key="3">
    <source>
        <dbReference type="ARBA" id="ARBA00022516"/>
    </source>
</evidence>